<dbReference type="RefSeq" id="WP_182365760.1">
    <property type="nucleotide sequence ID" value="NZ_JACGCU010000008.1"/>
</dbReference>
<name>A0A7W2PS85_9PSED</name>
<reference evidence="2 3" key="1">
    <citation type="submission" date="2020-07" db="EMBL/GenBank/DDBJ databases">
        <title>Diversity of carbapenemase encoding genes among Pseudomonas putida group clinical isolates in a tertiary Brazilian hospital.</title>
        <authorList>
            <person name="Alberto-Lei F."/>
            <person name="Nodari C.S."/>
            <person name="Streling A.P."/>
            <person name="Paulino J.T."/>
            <person name="Bessa-Neto F.O."/>
            <person name="Cayo R."/>
            <person name="Gales A.C."/>
        </authorList>
    </citation>
    <scope>NUCLEOTIDE SEQUENCE [LARGE SCALE GENOMIC DNA]</scope>
    <source>
        <strain evidence="2 3">14535</strain>
    </source>
</reference>
<evidence type="ECO:0000313" key="2">
    <source>
        <dbReference type="EMBL" id="MBA6058955.1"/>
    </source>
</evidence>
<sequence>MKFAVIFAAILASGSAYAAKPAVKVWANEPSSFLGLTFESSSIMALPQCTPGVIGFQQTQLCREKPYGNLYMIEGKPSIGLRYNYQLSAGLKDSQVEYFLLTGNTDDFDKAAELFIEKYGRPSSRTAPQVKTKAGAAFVNDTLVWDGMRVSITLERFSTDINTFSATVINKPASEASARAAAEKTKSNASKL</sequence>
<proteinExistence type="predicted"/>
<feature type="signal peptide" evidence="1">
    <location>
        <begin position="1"/>
        <end position="18"/>
    </location>
</feature>
<evidence type="ECO:0000256" key="1">
    <source>
        <dbReference type="SAM" id="SignalP"/>
    </source>
</evidence>
<accession>A0A7W2PS85</accession>
<protein>
    <submittedName>
        <fullName evidence="2">Uncharacterized protein</fullName>
    </submittedName>
</protein>
<dbReference type="EMBL" id="JACGCU010000008">
    <property type="protein sequence ID" value="MBA6058955.1"/>
    <property type="molecule type" value="Genomic_DNA"/>
</dbReference>
<organism evidence="2 3">
    <name type="scientific">Pseudomonas juntendi</name>
    <dbReference type="NCBI Taxonomy" id="2666183"/>
    <lineage>
        <taxon>Bacteria</taxon>
        <taxon>Pseudomonadati</taxon>
        <taxon>Pseudomonadota</taxon>
        <taxon>Gammaproteobacteria</taxon>
        <taxon>Pseudomonadales</taxon>
        <taxon>Pseudomonadaceae</taxon>
        <taxon>Pseudomonas</taxon>
    </lineage>
</organism>
<dbReference type="Proteomes" id="UP000556620">
    <property type="component" value="Unassembled WGS sequence"/>
</dbReference>
<keyword evidence="1" id="KW-0732">Signal</keyword>
<comment type="caution">
    <text evidence="2">The sequence shown here is derived from an EMBL/GenBank/DDBJ whole genome shotgun (WGS) entry which is preliminary data.</text>
</comment>
<feature type="chain" id="PRO_5030961886" evidence="1">
    <location>
        <begin position="19"/>
        <end position="192"/>
    </location>
</feature>
<gene>
    <name evidence="2" type="ORF">H4C44_07205</name>
</gene>
<dbReference type="AlphaFoldDB" id="A0A7W2PS85"/>
<evidence type="ECO:0000313" key="3">
    <source>
        <dbReference type="Proteomes" id="UP000556620"/>
    </source>
</evidence>